<organism evidence="7 8">
    <name type="scientific">Camelina sativa</name>
    <name type="common">False flax</name>
    <name type="synonym">Myagrum sativum</name>
    <dbReference type="NCBI Taxonomy" id="90675"/>
    <lineage>
        <taxon>Eukaryota</taxon>
        <taxon>Viridiplantae</taxon>
        <taxon>Streptophyta</taxon>
        <taxon>Embryophyta</taxon>
        <taxon>Tracheophyta</taxon>
        <taxon>Spermatophyta</taxon>
        <taxon>Magnoliopsida</taxon>
        <taxon>eudicotyledons</taxon>
        <taxon>Gunneridae</taxon>
        <taxon>Pentapetalae</taxon>
        <taxon>rosids</taxon>
        <taxon>malvids</taxon>
        <taxon>Brassicales</taxon>
        <taxon>Brassicaceae</taxon>
        <taxon>Camelineae</taxon>
        <taxon>Camelina</taxon>
    </lineage>
</organism>
<dbReference type="Gene3D" id="3.90.550.10">
    <property type="entry name" value="Spore Coat Polysaccharide Biosynthesis Protein SpsA, Chain A"/>
    <property type="match status" value="1"/>
</dbReference>
<evidence type="ECO:0000256" key="1">
    <source>
        <dbReference type="ARBA" id="ARBA00004877"/>
    </source>
</evidence>
<reference evidence="7" key="1">
    <citation type="journal article" date="2014" name="Nat. Commun.">
        <title>The emerging biofuel crop Camelina sativa retains a highly undifferentiated hexaploid genome structure.</title>
        <authorList>
            <person name="Kagale S."/>
            <person name="Koh C."/>
            <person name="Nixon J."/>
            <person name="Bollina V."/>
            <person name="Clarke W.E."/>
            <person name="Tuteja R."/>
            <person name="Spillane C."/>
            <person name="Robinson S.J."/>
            <person name="Links M.G."/>
            <person name="Clarke C."/>
            <person name="Higgins E.E."/>
            <person name="Huebert T."/>
            <person name="Sharpe A.G."/>
            <person name="Parkin I.A."/>
        </authorList>
    </citation>
    <scope>NUCLEOTIDE SEQUENCE [LARGE SCALE GENOMIC DNA]</scope>
    <source>
        <strain evidence="7">cv. DH55</strain>
    </source>
</reference>
<dbReference type="InterPro" id="IPR029993">
    <property type="entry name" value="GAUT"/>
</dbReference>
<evidence type="ECO:0000313" key="7">
    <source>
        <dbReference type="Proteomes" id="UP000694864"/>
    </source>
</evidence>
<evidence type="ECO:0000313" key="8">
    <source>
        <dbReference type="RefSeq" id="XP_010509154.1"/>
    </source>
</evidence>
<keyword evidence="3 5" id="KW-0328">Glycosyltransferase</keyword>
<accession>A0ABM0Z1L6</accession>
<feature type="compositionally biased region" description="Polar residues" evidence="6">
    <location>
        <begin position="129"/>
        <end position="138"/>
    </location>
</feature>
<comment type="similarity">
    <text evidence="2 5">Belongs to the glycosyltransferase 8 family.</text>
</comment>
<comment type="pathway">
    <text evidence="1 5">Glycan metabolism; pectin biosynthesis.</text>
</comment>
<name>A0ABM0Z1L6_CAMSA</name>
<sequence>MKGGGGGGGVGGGGGGGGGKRRWKVLVIGVLVLVILSMLVPLAFLLGLHNGFHSPGFVTVQPASSFESFTRINATKHTQRDVSERVDEVLQKINPVLPKKSDMNVGSRDMNRTSGSVSKKRGLPVSPTVVANPSPANKTKTEATYKGVQRTIASADESWRTCEMKYGSYCLWREENKEPMKDAKVKQMKDQLFVARAYYPSIAKMPSQDKLTRDMKQNIQEFERILIVSSQDADLPPQVEKKLQKMEAVIAKAKSFPVDCNNVDKKLRQILDLTEDETSFHMKQSVFLYQLAVHTMPKSLHCLSMRLTVEHFKSASLEDPISERFSDPSLLHFVIISDNILASSVVINSTVLHARDSKNLVFHVLTDEQNYFAMKQWFVRNPCKQSTIQVLNIEKLELDDSEMKLSLPAEFRVSQQNRTHYLSLFSQSHYLLPKLFDKLEKVVILDDDVVVQRDLSPLWDLDMEGKVNGAVKSCTVRLGQLKSLKRRGSFDTNACLWMSGLNVVDLARWRELGVSETYQKFYKEQMSGGDESSEAIALQASLLTFQDQVYALDDKWALSGLGYDHYVNAQAIKNAGVLHYNGNMKPWLEVGIPKYKNYWRKHLNREDRFLSECNVNP</sequence>
<dbReference type="InterPro" id="IPR002495">
    <property type="entry name" value="Glyco_trans_8"/>
</dbReference>
<dbReference type="InterPro" id="IPR029044">
    <property type="entry name" value="Nucleotide-diphossugar_trans"/>
</dbReference>
<dbReference type="SUPFAM" id="SSF53448">
    <property type="entry name" value="Nucleotide-diphospho-sugar transferases"/>
    <property type="match status" value="1"/>
</dbReference>
<dbReference type="Pfam" id="PF01501">
    <property type="entry name" value="Glyco_transf_8"/>
    <property type="match status" value="1"/>
</dbReference>
<evidence type="ECO:0000256" key="4">
    <source>
        <dbReference type="ARBA" id="ARBA00022679"/>
    </source>
</evidence>
<dbReference type="RefSeq" id="XP_010509154.1">
    <property type="nucleotide sequence ID" value="XM_010510852.2"/>
</dbReference>
<evidence type="ECO:0000256" key="5">
    <source>
        <dbReference type="RuleBase" id="RU362027"/>
    </source>
</evidence>
<dbReference type="PANTHER" id="PTHR32116">
    <property type="entry name" value="GALACTURONOSYLTRANSFERASE 4-RELATED"/>
    <property type="match status" value="1"/>
</dbReference>
<keyword evidence="5" id="KW-0333">Golgi apparatus</keyword>
<feature type="transmembrane region" description="Helical" evidence="5">
    <location>
        <begin position="25"/>
        <end position="48"/>
    </location>
</feature>
<keyword evidence="5" id="KW-0961">Cell wall biogenesis/degradation</keyword>
<keyword evidence="5" id="KW-0812">Transmembrane</keyword>
<feature type="region of interest" description="Disordered" evidence="6">
    <location>
        <begin position="98"/>
        <end position="140"/>
    </location>
</feature>
<dbReference type="Pfam" id="PF25557">
    <property type="entry name" value="GAUT_1"/>
    <property type="match status" value="1"/>
</dbReference>
<protein>
    <recommendedName>
        <fullName evidence="5">Hexosyltransferase</fullName>
        <ecNumber evidence="5">2.4.1.-</ecNumber>
    </recommendedName>
</protein>
<keyword evidence="5" id="KW-0472">Membrane</keyword>
<dbReference type="Proteomes" id="UP000694864">
    <property type="component" value="Chromosome 5"/>
</dbReference>
<reference evidence="8" key="2">
    <citation type="submission" date="2025-08" db="UniProtKB">
        <authorList>
            <consortium name="RefSeq"/>
        </authorList>
    </citation>
    <scope>IDENTIFICATION</scope>
    <source>
        <tissue evidence="8">Leaf</tissue>
    </source>
</reference>
<dbReference type="EC" id="2.4.1.-" evidence="5"/>
<keyword evidence="5" id="KW-1133">Transmembrane helix</keyword>
<comment type="subcellular location">
    <subcellularLocation>
        <location evidence="5">Golgi apparatus membrane</location>
        <topology evidence="5">Single-pass type II membrane protein</topology>
    </subcellularLocation>
</comment>
<dbReference type="GeneID" id="104785601"/>
<evidence type="ECO:0000256" key="6">
    <source>
        <dbReference type="SAM" id="MobiDB-lite"/>
    </source>
</evidence>
<evidence type="ECO:0000256" key="2">
    <source>
        <dbReference type="ARBA" id="ARBA00006351"/>
    </source>
</evidence>
<proteinExistence type="inferred from homology"/>
<evidence type="ECO:0000256" key="3">
    <source>
        <dbReference type="ARBA" id="ARBA00022676"/>
    </source>
</evidence>
<dbReference type="CDD" id="cd06429">
    <property type="entry name" value="GT8_like_1"/>
    <property type="match status" value="1"/>
</dbReference>
<gene>
    <name evidence="8" type="primary">LOC104785601</name>
</gene>
<keyword evidence="4" id="KW-0808">Transferase</keyword>
<dbReference type="PANTHER" id="PTHR32116:SF12">
    <property type="entry name" value="GALACTURONOSYLTRANSFERASE 7-RELATED"/>
    <property type="match status" value="1"/>
</dbReference>
<keyword evidence="7" id="KW-1185">Reference proteome</keyword>